<comment type="caution">
    <text evidence="1">The sequence shown here is derived from an EMBL/GenBank/DDBJ whole genome shotgun (WGS) entry which is preliminary data.</text>
</comment>
<reference evidence="1 2" key="1">
    <citation type="submission" date="2018-01" db="EMBL/GenBank/DDBJ databases">
        <authorList>
            <person name="Clerissi C."/>
        </authorList>
    </citation>
    <scope>NUCLEOTIDE SEQUENCE [LARGE SCALE GENOMIC DNA]</scope>
    <source>
        <strain evidence="1">Cupriavidus sp. LMG 19464</strain>
    </source>
</reference>
<evidence type="ECO:0000313" key="2">
    <source>
        <dbReference type="Proteomes" id="UP000256780"/>
    </source>
</evidence>
<evidence type="ECO:0000313" key="1">
    <source>
        <dbReference type="EMBL" id="SOY47980.1"/>
    </source>
</evidence>
<dbReference type="InterPro" id="IPR029063">
    <property type="entry name" value="SAM-dependent_MTases_sf"/>
</dbReference>
<evidence type="ECO:0008006" key="3">
    <source>
        <dbReference type="Google" id="ProtNLM"/>
    </source>
</evidence>
<name>A0A975WY16_9BURK</name>
<sequence>MSGEIWQQITCRPLVPGLQPALSTIDLQETEPDVEHQISEAENDWIIRYFRQFHLPIFQSTGINLDDLRILEVGAGFGQLAYGTARNVCPKFYTATDIFPQLVSRLEDNFKKWEANNFVAALLDPNKDDIHVKDGAFNVIQSHSVLHHILHYEDALARLYGKLDSPGVMIFCEPCLDAYVYFQTLTKVFRREAKISNELKDQLHYLDIYIDQRCGSERRNADFLAQFGAGDKYLYSPFDLQDIAEKLGANLHVWKDKRKARGNFRFELSIRGASEEELLQFDALLDEILPTGVDEAYFADLRQVFSLTKF</sequence>
<organism evidence="1 2">
    <name type="scientific">Cupriavidus taiwanensis</name>
    <dbReference type="NCBI Taxonomy" id="164546"/>
    <lineage>
        <taxon>Bacteria</taxon>
        <taxon>Pseudomonadati</taxon>
        <taxon>Pseudomonadota</taxon>
        <taxon>Betaproteobacteria</taxon>
        <taxon>Burkholderiales</taxon>
        <taxon>Burkholderiaceae</taxon>
        <taxon>Cupriavidus</taxon>
    </lineage>
</organism>
<accession>A0A975WY16</accession>
<dbReference type="RefSeq" id="WP_116356996.1">
    <property type="nucleotide sequence ID" value="NZ_JASNFM010000012.1"/>
</dbReference>
<dbReference type="OrthoDB" id="9765084at2"/>
<proteinExistence type="predicted"/>
<dbReference type="Pfam" id="PF13489">
    <property type="entry name" value="Methyltransf_23"/>
    <property type="match status" value="1"/>
</dbReference>
<dbReference type="SUPFAM" id="SSF53335">
    <property type="entry name" value="S-adenosyl-L-methionine-dependent methyltransferases"/>
    <property type="match status" value="1"/>
</dbReference>
<dbReference type="EMBL" id="OFSQ01000009">
    <property type="protein sequence ID" value="SOY47980.1"/>
    <property type="molecule type" value="Genomic_DNA"/>
</dbReference>
<dbReference type="Gene3D" id="3.40.50.150">
    <property type="entry name" value="Vaccinia Virus protein VP39"/>
    <property type="match status" value="1"/>
</dbReference>
<gene>
    <name evidence="1" type="ORF">CBM2587_A170046</name>
</gene>
<dbReference type="CDD" id="cd02440">
    <property type="entry name" value="AdoMet_MTases"/>
    <property type="match status" value="1"/>
</dbReference>
<protein>
    <recommendedName>
        <fullName evidence="3">Methyltransferase type 11 domain-containing protein</fullName>
    </recommendedName>
</protein>
<dbReference type="Proteomes" id="UP000256780">
    <property type="component" value="Chromosome CBM2587_a"/>
</dbReference>
<dbReference type="AlphaFoldDB" id="A0A975WY16"/>